<evidence type="ECO:0000259" key="3">
    <source>
        <dbReference type="PROSITE" id="PS50893"/>
    </source>
</evidence>
<evidence type="ECO:0000256" key="1">
    <source>
        <dbReference type="ARBA" id="ARBA00022741"/>
    </source>
</evidence>
<dbReference type="NCBIfam" id="TIGR01978">
    <property type="entry name" value="sufC"/>
    <property type="match status" value="1"/>
</dbReference>
<feature type="domain" description="ABC transporter" evidence="3">
    <location>
        <begin position="5"/>
        <end position="246"/>
    </location>
</feature>
<name>A0A8J7YJV0_9ARCH</name>
<dbReference type="EMBL" id="JAHEAC010000005">
    <property type="protein sequence ID" value="MBX8643354.1"/>
    <property type="molecule type" value="Genomic_DNA"/>
</dbReference>
<dbReference type="InterPro" id="IPR003593">
    <property type="entry name" value="AAA+_ATPase"/>
</dbReference>
<dbReference type="InterPro" id="IPR003439">
    <property type="entry name" value="ABC_transporter-like_ATP-bd"/>
</dbReference>
<keyword evidence="2" id="KW-0067">ATP-binding</keyword>
<dbReference type="InterPro" id="IPR027417">
    <property type="entry name" value="P-loop_NTPase"/>
</dbReference>
<dbReference type="EMBL" id="JAGVSJ010000009">
    <property type="protein sequence ID" value="MBX8631824.1"/>
    <property type="molecule type" value="Genomic_DNA"/>
</dbReference>
<dbReference type="Proteomes" id="UP000716004">
    <property type="component" value="Unassembled WGS sequence"/>
</dbReference>
<comment type="caution">
    <text evidence="4">The sequence shown here is derived from an EMBL/GenBank/DDBJ whole genome shotgun (WGS) entry which is preliminary data.</text>
</comment>
<evidence type="ECO:0000313" key="6">
    <source>
        <dbReference type="Proteomes" id="UP000716004"/>
    </source>
</evidence>
<dbReference type="GO" id="GO:0005524">
    <property type="term" value="F:ATP binding"/>
    <property type="evidence" value="ECO:0007669"/>
    <property type="project" value="UniProtKB-KW"/>
</dbReference>
<gene>
    <name evidence="4" type="primary">sufC</name>
    <name evidence="4" type="ORF">J9259_04805</name>
    <name evidence="5" type="ORF">KIY12_01290</name>
</gene>
<sequence length="251" mass="27632">MTSELVIRDLKVSIEGKQILKGINLTVRQGEIHAIMGPNGSGKSTMSYALMGHPKYQITGGQVLLDGQDVLSLTADKRARAGLFLGFQYPVEVPGVRLGNFLRIAYNSSHPNSPLSPTKFFKLLKEKVNQLGIDENFIGRSLNEGFSGGEKKRAEVLQMAILQPKFGILDETDSGLDIDSLKIVATAINSMAGPNIGLILVTHYQRLLQYITPQFVHVVVDGRIVKSGGKELARELEEKGYDWLREPELTN</sequence>
<dbReference type="CDD" id="cd03217">
    <property type="entry name" value="ABC_FeS_Assembly"/>
    <property type="match status" value="1"/>
</dbReference>
<dbReference type="AlphaFoldDB" id="A0A8J7YJV0"/>
<dbReference type="PROSITE" id="PS50893">
    <property type="entry name" value="ABC_TRANSPORTER_2"/>
    <property type="match status" value="1"/>
</dbReference>
<accession>A0A8J7YJV0</accession>
<evidence type="ECO:0000313" key="5">
    <source>
        <dbReference type="EMBL" id="MBX8643354.1"/>
    </source>
</evidence>
<evidence type="ECO:0000313" key="4">
    <source>
        <dbReference type="EMBL" id="MBX8631824.1"/>
    </source>
</evidence>
<dbReference type="Pfam" id="PF00005">
    <property type="entry name" value="ABC_tran"/>
    <property type="match status" value="1"/>
</dbReference>
<dbReference type="PROSITE" id="PS00211">
    <property type="entry name" value="ABC_TRANSPORTER_1"/>
    <property type="match status" value="1"/>
</dbReference>
<dbReference type="PANTHER" id="PTHR43204">
    <property type="entry name" value="ABC TRANSPORTER I FAMILY MEMBER 6, CHLOROPLASTIC"/>
    <property type="match status" value="1"/>
</dbReference>
<reference evidence="4" key="1">
    <citation type="submission" date="2021-04" db="EMBL/GenBank/DDBJ databases">
        <title>Genomic insights into ecological role and evolution of a novel Thermoplasmata order Candidatus Sysuiplasmatales.</title>
        <authorList>
            <person name="Yuan Y."/>
        </authorList>
    </citation>
    <scope>NUCLEOTIDE SEQUENCE</scope>
    <source>
        <strain evidence="5">TUT19-bin139</strain>
        <strain evidence="4">YP2-bin.285</strain>
    </source>
</reference>
<dbReference type="SMART" id="SM00382">
    <property type="entry name" value="AAA"/>
    <property type="match status" value="1"/>
</dbReference>
<dbReference type="GO" id="GO:0016887">
    <property type="term" value="F:ATP hydrolysis activity"/>
    <property type="evidence" value="ECO:0007669"/>
    <property type="project" value="InterPro"/>
</dbReference>
<dbReference type="SUPFAM" id="SSF52540">
    <property type="entry name" value="P-loop containing nucleoside triphosphate hydrolases"/>
    <property type="match status" value="1"/>
</dbReference>
<evidence type="ECO:0000256" key="2">
    <source>
        <dbReference type="ARBA" id="ARBA00022840"/>
    </source>
</evidence>
<dbReference type="Proteomes" id="UP000750197">
    <property type="component" value="Unassembled WGS sequence"/>
</dbReference>
<protein>
    <submittedName>
        <fullName evidence="4">Fe-S cluster assembly ATPase SufC</fullName>
    </submittedName>
</protein>
<keyword evidence="1" id="KW-0547">Nucleotide-binding</keyword>
<proteinExistence type="predicted"/>
<dbReference type="PANTHER" id="PTHR43204:SF1">
    <property type="entry name" value="ABC TRANSPORTER I FAMILY MEMBER 6, CHLOROPLASTIC"/>
    <property type="match status" value="1"/>
</dbReference>
<organism evidence="4 6">
    <name type="scientific">Candidatus Sysuiplasma superficiale</name>
    <dbReference type="NCBI Taxonomy" id="2823368"/>
    <lineage>
        <taxon>Archaea</taxon>
        <taxon>Methanobacteriati</taxon>
        <taxon>Thermoplasmatota</taxon>
        <taxon>Thermoplasmata</taxon>
        <taxon>Candidatus Sysuiplasmatales</taxon>
        <taxon>Candidatus Sysuiplasmataceae</taxon>
        <taxon>Candidatus Sysuiplasma</taxon>
    </lineage>
</organism>
<dbReference type="Gene3D" id="3.40.50.300">
    <property type="entry name" value="P-loop containing nucleotide triphosphate hydrolases"/>
    <property type="match status" value="1"/>
</dbReference>
<dbReference type="InterPro" id="IPR017871">
    <property type="entry name" value="ABC_transporter-like_CS"/>
</dbReference>
<dbReference type="InterPro" id="IPR010230">
    <property type="entry name" value="FeS-cluster_ATPase_SufC"/>
</dbReference>